<dbReference type="EMBL" id="CP138895">
    <property type="protein sequence ID" value="WPK24304.1"/>
    <property type="molecule type" value="Genomic_DNA"/>
</dbReference>
<dbReference type="SMART" id="SM00184">
    <property type="entry name" value="RING"/>
    <property type="match status" value="2"/>
</dbReference>
<keyword evidence="2 4" id="KW-0863">Zinc-finger</keyword>
<dbReference type="InterPro" id="IPR001841">
    <property type="entry name" value="Znf_RING"/>
</dbReference>
<sequence length="426" mass="48193">MECPICLDPLALHSVVGRVHHCNHVYHEKCIVAWSGRSNLCPTCRKLFNGIDIFAQNLPHVIISTVAVQNRLNENDAIDNIPLEYIITPVAYQEQMRQLSEREHERLENSSSGVCLICSSAQYSRVLMKMAVCIGCDANFHHNCLGRTDESNWFCPVCDCYQEFPFCARDGSGSIHESVVPPRPSQSSISFLDNLDDFEELAPLVRGSNVINGGVLLRREERARRNLTPDEAKSWDLFEQARTGGKTELLSQSLNTEQFPRRKRRPKITSLSPNSNVKVPILVGPKGSTSRITSLMSQIKSKANGVGANTPDSPIIVVDLGDQRAKHPTLDPTTGLSLGQKRRVQKHVRKALLRYYNGEESKNHWIKTELQYIEINKVISRGVYQEIMAQFNSDELLQNFFSHHDQQLEGMVLERVGKWEQSKMNE</sequence>
<dbReference type="Gene3D" id="3.30.40.10">
    <property type="entry name" value="Zinc/RING finger domain, C3HC4 (zinc finger)"/>
    <property type="match status" value="2"/>
</dbReference>
<evidence type="ECO:0000313" key="7">
    <source>
        <dbReference type="Proteomes" id="UP001338582"/>
    </source>
</evidence>
<evidence type="ECO:0000256" key="2">
    <source>
        <dbReference type="ARBA" id="ARBA00022771"/>
    </source>
</evidence>
<dbReference type="InterPro" id="IPR013083">
    <property type="entry name" value="Znf_RING/FYVE/PHD"/>
</dbReference>
<organism evidence="6 7">
    <name type="scientific">Australozyma saopauloensis</name>
    <dbReference type="NCBI Taxonomy" id="291208"/>
    <lineage>
        <taxon>Eukaryota</taxon>
        <taxon>Fungi</taxon>
        <taxon>Dikarya</taxon>
        <taxon>Ascomycota</taxon>
        <taxon>Saccharomycotina</taxon>
        <taxon>Pichiomycetes</taxon>
        <taxon>Metschnikowiaceae</taxon>
        <taxon>Australozyma</taxon>
    </lineage>
</organism>
<dbReference type="SUPFAM" id="SSF57850">
    <property type="entry name" value="RING/U-box"/>
    <property type="match status" value="1"/>
</dbReference>
<dbReference type="KEGG" id="asau:88172637"/>
<evidence type="ECO:0000256" key="3">
    <source>
        <dbReference type="ARBA" id="ARBA00022833"/>
    </source>
</evidence>
<reference evidence="6 7" key="1">
    <citation type="submission" date="2023-10" db="EMBL/GenBank/DDBJ databases">
        <title>Draft Genome Sequence of Candida saopaulonensis from a very Premature Infant with Sepsis.</title>
        <authorList>
            <person name="Ning Y."/>
            <person name="Dai R."/>
            <person name="Xiao M."/>
            <person name="Xu Y."/>
            <person name="Yan Q."/>
            <person name="Zhang L."/>
        </authorList>
    </citation>
    <scope>NUCLEOTIDE SEQUENCE [LARGE SCALE GENOMIC DNA]</scope>
    <source>
        <strain evidence="6 7">19XY460</strain>
    </source>
</reference>
<dbReference type="SUPFAM" id="SSF57903">
    <property type="entry name" value="FYVE/PHD zinc finger"/>
    <property type="match status" value="1"/>
</dbReference>
<dbReference type="PANTHER" id="PTHR45798:SF97">
    <property type="entry name" value="ALCOHOL-SENSITIVE RING FINGER PROTEIN 1"/>
    <property type="match status" value="1"/>
</dbReference>
<dbReference type="PANTHER" id="PTHR45798">
    <property type="entry name" value="RING-H2 FINGER PROTEIN ATL61-RELATED-RELATED"/>
    <property type="match status" value="1"/>
</dbReference>
<dbReference type="PROSITE" id="PS50089">
    <property type="entry name" value="ZF_RING_2"/>
    <property type="match status" value="2"/>
</dbReference>
<keyword evidence="3" id="KW-0862">Zinc</keyword>
<feature type="domain" description="RING-type" evidence="5">
    <location>
        <begin position="115"/>
        <end position="159"/>
    </location>
</feature>
<evidence type="ECO:0000313" key="6">
    <source>
        <dbReference type="EMBL" id="WPK24304.1"/>
    </source>
</evidence>
<protein>
    <recommendedName>
        <fullName evidence="5">RING-type domain-containing protein</fullName>
    </recommendedName>
</protein>
<evidence type="ECO:0000256" key="1">
    <source>
        <dbReference type="ARBA" id="ARBA00022723"/>
    </source>
</evidence>
<name>A0AAX4H758_9ASCO</name>
<proteinExistence type="predicted"/>
<dbReference type="InterPro" id="IPR052788">
    <property type="entry name" value="RING-type_E3_ligase_ATL"/>
</dbReference>
<dbReference type="GeneID" id="88172637"/>
<dbReference type="AlphaFoldDB" id="A0AAX4H758"/>
<keyword evidence="1" id="KW-0479">Metal-binding</keyword>
<dbReference type="Proteomes" id="UP001338582">
    <property type="component" value="Chromosome 2"/>
</dbReference>
<accession>A0AAX4H758</accession>
<feature type="domain" description="RING-type" evidence="5">
    <location>
        <begin position="3"/>
        <end position="45"/>
    </location>
</feature>
<dbReference type="RefSeq" id="XP_062876687.1">
    <property type="nucleotide sequence ID" value="XM_063020617.1"/>
</dbReference>
<dbReference type="Pfam" id="PF13639">
    <property type="entry name" value="zf-RING_2"/>
    <property type="match status" value="1"/>
</dbReference>
<evidence type="ECO:0000256" key="4">
    <source>
        <dbReference type="PROSITE-ProRule" id="PRU00175"/>
    </source>
</evidence>
<dbReference type="InterPro" id="IPR011011">
    <property type="entry name" value="Znf_FYVE_PHD"/>
</dbReference>
<gene>
    <name evidence="6" type="ORF">PUMCH_001572</name>
</gene>
<dbReference type="GO" id="GO:0008270">
    <property type="term" value="F:zinc ion binding"/>
    <property type="evidence" value="ECO:0007669"/>
    <property type="project" value="UniProtKB-KW"/>
</dbReference>
<evidence type="ECO:0000259" key="5">
    <source>
        <dbReference type="PROSITE" id="PS50089"/>
    </source>
</evidence>
<keyword evidence="7" id="KW-1185">Reference proteome</keyword>